<protein>
    <recommendedName>
        <fullName evidence="4">Outer membrane protein beta-barrel domain-containing protein</fullName>
    </recommendedName>
</protein>
<feature type="chain" id="PRO_5002927992" description="Outer membrane protein beta-barrel domain-containing protein" evidence="1">
    <location>
        <begin position="19"/>
        <end position="178"/>
    </location>
</feature>
<dbReference type="Gene3D" id="2.40.160.20">
    <property type="match status" value="1"/>
</dbReference>
<name>C3J9L4_POREA</name>
<evidence type="ECO:0000313" key="3">
    <source>
        <dbReference type="Proteomes" id="UP000004295"/>
    </source>
</evidence>
<dbReference type="SUPFAM" id="SSF56925">
    <property type="entry name" value="OMPA-like"/>
    <property type="match status" value="1"/>
</dbReference>
<dbReference type="RefSeq" id="WP_004333136.1">
    <property type="nucleotide sequence ID" value="NZ_ACNN01000014.1"/>
</dbReference>
<keyword evidence="3" id="KW-1185">Reference proteome</keyword>
<evidence type="ECO:0000313" key="2">
    <source>
        <dbReference type="EMBL" id="EEN83145.1"/>
    </source>
</evidence>
<reference evidence="2 3" key="1">
    <citation type="submission" date="2009-04" db="EMBL/GenBank/DDBJ databases">
        <authorList>
            <person name="Sebastian Y."/>
            <person name="Madupu R."/>
            <person name="Durkin A.S."/>
            <person name="Torralba M."/>
            <person name="Methe B."/>
            <person name="Sutton G.G."/>
            <person name="Strausberg R.L."/>
            <person name="Nelson K.E."/>
        </authorList>
    </citation>
    <scope>NUCLEOTIDE SEQUENCE [LARGE SCALE GENOMIC DNA]</scope>
    <source>
        <strain evidence="3">ATCC 35406 / BCRC 14492 / JCM 8526 / NCTC 13058 / HG 370</strain>
    </source>
</reference>
<dbReference type="InterPro" id="IPR011250">
    <property type="entry name" value="OMP/PagP_B-barrel"/>
</dbReference>
<keyword evidence="1" id="KW-0732">Signal</keyword>
<comment type="caution">
    <text evidence="2">The sequence shown here is derived from an EMBL/GenBank/DDBJ whole genome shotgun (WGS) entry which is preliminary data.</text>
</comment>
<feature type="signal peptide" evidence="1">
    <location>
        <begin position="1"/>
        <end position="18"/>
    </location>
</feature>
<dbReference type="eggNOG" id="COG3637">
    <property type="taxonomic scope" value="Bacteria"/>
</dbReference>
<dbReference type="STRING" id="553175.POREN0001_0765"/>
<organism evidence="2 3">
    <name type="scientific">Porphyromonas endodontalis (strain ATCC 35406 / DSM 24491 / JCM 8526 / CCUG 16442 / BCRC 14492 / NCTC 13058 / HG 370)</name>
    <name type="common">Bacteroides endodontalis</name>
    <dbReference type="NCBI Taxonomy" id="553175"/>
    <lineage>
        <taxon>Bacteria</taxon>
        <taxon>Pseudomonadati</taxon>
        <taxon>Bacteroidota</taxon>
        <taxon>Bacteroidia</taxon>
        <taxon>Bacteroidales</taxon>
        <taxon>Porphyromonadaceae</taxon>
        <taxon>Porphyromonas</taxon>
    </lineage>
</organism>
<accession>C3J9L4</accession>
<dbReference type="AlphaFoldDB" id="C3J9L4"/>
<sequence length="178" mass="19041">MKKLVLALVASFILGSFAVQSVNAQTRRGHYFLTGASQLSFQSTFTNGSGEEFLFAFSPSFGGFIADNLALGLNGKILYSSSASSVSYSAMPTLTYFFNHGKGFIPYLDFQVGYVGVSVRGSSLHGLGMGVGAGGVLMLNKHVGVDLGLQYLHSRYPTRYRNVTSNSIATTIGLTTFF</sequence>
<dbReference type="GeneID" id="93365150"/>
<evidence type="ECO:0000256" key="1">
    <source>
        <dbReference type="SAM" id="SignalP"/>
    </source>
</evidence>
<dbReference type="Proteomes" id="UP000004295">
    <property type="component" value="Unassembled WGS sequence"/>
</dbReference>
<evidence type="ECO:0008006" key="4">
    <source>
        <dbReference type="Google" id="ProtNLM"/>
    </source>
</evidence>
<dbReference type="EMBL" id="ACNN01000014">
    <property type="protein sequence ID" value="EEN83145.1"/>
    <property type="molecule type" value="Genomic_DNA"/>
</dbReference>
<gene>
    <name evidence="2" type="ORF">POREN0001_0765</name>
</gene>
<proteinExistence type="predicted"/>